<keyword evidence="3" id="KW-0675">Receptor</keyword>
<reference evidence="3 4" key="1">
    <citation type="submission" date="2019-07" db="EMBL/GenBank/DDBJ databases">
        <title>Draft genome assembly of a fouling barnacle, Amphibalanus amphitrite (Darwin, 1854): The first reference genome for Thecostraca.</title>
        <authorList>
            <person name="Kim W."/>
        </authorList>
    </citation>
    <scope>NUCLEOTIDE SEQUENCE [LARGE SCALE GENOMIC DNA]</scope>
    <source>
        <strain evidence="3">SNU_AA5</strain>
        <tissue evidence="3">Soma without cirri and trophi</tissue>
    </source>
</reference>
<dbReference type="OrthoDB" id="10253954at2759"/>
<dbReference type="EMBL" id="VIIS01002171">
    <property type="protein sequence ID" value="KAF0287721.1"/>
    <property type="molecule type" value="Genomic_DNA"/>
</dbReference>
<evidence type="ECO:0000259" key="2">
    <source>
        <dbReference type="PROSITE" id="PS50056"/>
    </source>
</evidence>
<dbReference type="PROSITE" id="PS50056">
    <property type="entry name" value="TYR_PHOSPHATASE_2"/>
    <property type="match status" value="1"/>
</dbReference>
<name>A0A6A4VDP9_AMPAM</name>
<dbReference type="Pfam" id="PF00102">
    <property type="entry name" value="Y_phosphatase"/>
    <property type="match status" value="1"/>
</dbReference>
<dbReference type="SUPFAM" id="SSF52799">
    <property type="entry name" value="(Phosphotyrosine protein) phosphatases II"/>
    <property type="match status" value="1"/>
</dbReference>
<dbReference type="GO" id="GO:0004725">
    <property type="term" value="F:protein tyrosine phosphatase activity"/>
    <property type="evidence" value="ECO:0007669"/>
    <property type="project" value="InterPro"/>
</dbReference>
<dbReference type="SMART" id="SM00194">
    <property type="entry name" value="PTPc"/>
    <property type="match status" value="1"/>
</dbReference>
<dbReference type="InterPro" id="IPR016130">
    <property type="entry name" value="Tyr_Pase_AS"/>
</dbReference>
<dbReference type="AlphaFoldDB" id="A0A6A4VDP9"/>
<dbReference type="PANTHER" id="PTHR19134">
    <property type="entry name" value="RECEPTOR-TYPE TYROSINE-PROTEIN PHOSPHATASE"/>
    <property type="match status" value="1"/>
</dbReference>
<dbReference type="InterPro" id="IPR029021">
    <property type="entry name" value="Prot-tyrosine_phosphatase-like"/>
</dbReference>
<keyword evidence="4" id="KW-1185">Reference proteome</keyword>
<proteinExistence type="predicted"/>
<dbReference type="InterPro" id="IPR003595">
    <property type="entry name" value="Tyr_Pase_cat"/>
</dbReference>
<dbReference type="PROSITE" id="PS50055">
    <property type="entry name" value="TYR_PHOSPHATASE_PTP"/>
    <property type="match status" value="1"/>
</dbReference>
<dbReference type="PANTHER" id="PTHR19134:SF534">
    <property type="entry name" value="LD27988P"/>
    <property type="match status" value="1"/>
</dbReference>
<dbReference type="PROSITE" id="PS00383">
    <property type="entry name" value="TYR_PHOSPHATASE_1"/>
    <property type="match status" value="1"/>
</dbReference>
<dbReference type="SMART" id="SM00404">
    <property type="entry name" value="PTPc_motif"/>
    <property type="match status" value="1"/>
</dbReference>
<feature type="domain" description="Tyrosine-protein phosphatase" evidence="1">
    <location>
        <begin position="6"/>
        <end position="108"/>
    </location>
</feature>
<sequence length="117" mass="13244">MYTIQRQFQYTDWPGQGVPASGESFVDFVGHVHKTKSQFGLDGPITVHCSAGVGRTGAFIALSIALERMQFEGVVDMFNTVRILRTQRPAMVQTEDQYQFVYRAALEYLNSFDHYVA</sequence>
<evidence type="ECO:0000313" key="4">
    <source>
        <dbReference type="Proteomes" id="UP000440578"/>
    </source>
</evidence>
<comment type="caution">
    <text evidence="3">The sequence shown here is derived from an EMBL/GenBank/DDBJ whole genome shotgun (WGS) entry which is preliminary data.</text>
</comment>
<dbReference type="Proteomes" id="UP000440578">
    <property type="component" value="Unassembled WGS sequence"/>
</dbReference>
<protein>
    <submittedName>
        <fullName evidence="3">Receptor-type tyrosine-protein phosphatase delta</fullName>
    </submittedName>
</protein>
<dbReference type="GO" id="GO:0048666">
    <property type="term" value="P:neuron development"/>
    <property type="evidence" value="ECO:0007669"/>
    <property type="project" value="UniProtKB-ARBA"/>
</dbReference>
<dbReference type="InterPro" id="IPR000242">
    <property type="entry name" value="PTP_cat"/>
</dbReference>
<dbReference type="InterPro" id="IPR000387">
    <property type="entry name" value="Tyr_Pase_dom"/>
</dbReference>
<dbReference type="PRINTS" id="PR00700">
    <property type="entry name" value="PRTYPHPHTASE"/>
</dbReference>
<evidence type="ECO:0000313" key="3">
    <source>
        <dbReference type="EMBL" id="KAF0287721.1"/>
    </source>
</evidence>
<dbReference type="InterPro" id="IPR050348">
    <property type="entry name" value="Protein-Tyr_Phosphatase"/>
</dbReference>
<evidence type="ECO:0000259" key="1">
    <source>
        <dbReference type="PROSITE" id="PS50055"/>
    </source>
</evidence>
<dbReference type="Gene3D" id="3.90.190.10">
    <property type="entry name" value="Protein tyrosine phosphatase superfamily"/>
    <property type="match status" value="1"/>
</dbReference>
<feature type="domain" description="Tyrosine specific protein phosphatases" evidence="2">
    <location>
        <begin position="23"/>
        <end position="99"/>
    </location>
</feature>
<organism evidence="3 4">
    <name type="scientific">Amphibalanus amphitrite</name>
    <name type="common">Striped barnacle</name>
    <name type="synonym">Balanus amphitrite</name>
    <dbReference type="NCBI Taxonomy" id="1232801"/>
    <lineage>
        <taxon>Eukaryota</taxon>
        <taxon>Metazoa</taxon>
        <taxon>Ecdysozoa</taxon>
        <taxon>Arthropoda</taxon>
        <taxon>Crustacea</taxon>
        <taxon>Multicrustacea</taxon>
        <taxon>Cirripedia</taxon>
        <taxon>Thoracica</taxon>
        <taxon>Thoracicalcarea</taxon>
        <taxon>Balanomorpha</taxon>
        <taxon>Balanoidea</taxon>
        <taxon>Balanidae</taxon>
        <taxon>Amphibalaninae</taxon>
        <taxon>Amphibalanus</taxon>
    </lineage>
</organism>
<gene>
    <name evidence="3" type="primary">Ptprd_1</name>
    <name evidence="3" type="ORF">FJT64_013889</name>
</gene>
<accession>A0A6A4VDP9</accession>